<keyword evidence="3" id="KW-0503">Monooxygenase</keyword>
<keyword evidence="2" id="KW-0560">Oxidoreductase</keyword>
<evidence type="ECO:0000256" key="2">
    <source>
        <dbReference type="ARBA" id="ARBA00023002"/>
    </source>
</evidence>
<evidence type="ECO:0000313" key="7">
    <source>
        <dbReference type="Proteomes" id="UP000183567"/>
    </source>
</evidence>
<dbReference type="GO" id="GO:0004497">
    <property type="term" value="F:monooxygenase activity"/>
    <property type="evidence" value="ECO:0007669"/>
    <property type="project" value="UniProtKB-KW"/>
</dbReference>
<dbReference type="SUPFAM" id="SSF51905">
    <property type="entry name" value="FAD/NAD(P)-binding domain"/>
    <property type="match status" value="1"/>
</dbReference>
<dbReference type="OrthoDB" id="3257005at2759"/>
<dbReference type="Pfam" id="PF01266">
    <property type="entry name" value="DAO"/>
    <property type="match status" value="1"/>
</dbReference>
<accession>A0A1J8PNB1</accession>
<evidence type="ECO:0000256" key="3">
    <source>
        <dbReference type="ARBA" id="ARBA00023033"/>
    </source>
</evidence>
<evidence type="ECO:0000256" key="1">
    <source>
        <dbReference type="ARBA" id="ARBA00007992"/>
    </source>
</evidence>
<evidence type="ECO:0000256" key="4">
    <source>
        <dbReference type="SAM" id="MobiDB-lite"/>
    </source>
</evidence>
<comment type="similarity">
    <text evidence="1">Belongs to the paxM FAD-dependent monooxygenase family.</text>
</comment>
<gene>
    <name evidence="6" type="ORF">AZE42_02004</name>
</gene>
<name>A0A1J8PNB1_9AGAM</name>
<feature type="region of interest" description="Disordered" evidence="4">
    <location>
        <begin position="1"/>
        <end position="22"/>
    </location>
</feature>
<proteinExistence type="inferred from homology"/>
<dbReference type="InterPro" id="IPR050493">
    <property type="entry name" value="FAD-dep_Monooxygenase_BioMet"/>
</dbReference>
<dbReference type="Proteomes" id="UP000183567">
    <property type="component" value="Unassembled WGS sequence"/>
</dbReference>
<feature type="domain" description="FAD dependent oxidoreductase" evidence="5">
    <location>
        <begin position="33"/>
        <end position="67"/>
    </location>
</feature>
<dbReference type="InterPro" id="IPR036188">
    <property type="entry name" value="FAD/NAD-bd_sf"/>
</dbReference>
<sequence>MGNKQSQTVAAPEPPTTDDDKLYHGRRASLSLDIVVVGCGIGGLTAAYCLAQAGHRVTIIEAASVIGDIGAGIQVTPNLTRLLIRWGLGERLKQVSVKPEALSFRRCEL</sequence>
<dbReference type="AlphaFoldDB" id="A0A1J8PNB1"/>
<dbReference type="EMBL" id="LVVM01005977">
    <property type="protein sequence ID" value="OJA09267.1"/>
    <property type="molecule type" value="Genomic_DNA"/>
</dbReference>
<reference evidence="6 7" key="1">
    <citation type="submission" date="2016-03" db="EMBL/GenBank/DDBJ databases">
        <title>Comparative genomics of the ectomycorrhizal sister species Rhizopogon vinicolor and Rhizopogon vesiculosus (Basidiomycota: Boletales) reveals a divergence of the mating type B locus.</title>
        <authorList>
            <person name="Mujic A.B."/>
            <person name="Kuo A."/>
            <person name="Tritt A."/>
            <person name="Lipzen A."/>
            <person name="Chen C."/>
            <person name="Johnson J."/>
            <person name="Sharma A."/>
            <person name="Barry K."/>
            <person name="Grigoriev I.V."/>
            <person name="Spatafora J.W."/>
        </authorList>
    </citation>
    <scope>NUCLEOTIDE SEQUENCE [LARGE SCALE GENOMIC DNA]</scope>
    <source>
        <strain evidence="6 7">AM-OR11-056</strain>
    </source>
</reference>
<dbReference type="Gene3D" id="3.30.9.30">
    <property type="match status" value="1"/>
</dbReference>
<comment type="caution">
    <text evidence="6">The sequence shown here is derived from an EMBL/GenBank/DDBJ whole genome shotgun (WGS) entry which is preliminary data.</text>
</comment>
<keyword evidence="7" id="KW-1185">Reference proteome</keyword>
<dbReference type="PANTHER" id="PTHR13789:SF306">
    <property type="entry name" value="HYDROXYLASE, PUTATIVE-RELATED"/>
    <property type="match status" value="1"/>
</dbReference>
<protein>
    <recommendedName>
        <fullName evidence="5">FAD dependent oxidoreductase domain-containing protein</fullName>
    </recommendedName>
</protein>
<evidence type="ECO:0000313" key="6">
    <source>
        <dbReference type="EMBL" id="OJA09267.1"/>
    </source>
</evidence>
<dbReference type="STRING" id="180088.A0A1J8PNB1"/>
<dbReference type="InterPro" id="IPR006076">
    <property type="entry name" value="FAD-dep_OxRdtase"/>
</dbReference>
<evidence type="ECO:0000259" key="5">
    <source>
        <dbReference type="Pfam" id="PF01266"/>
    </source>
</evidence>
<organism evidence="6 7">
    <name type="scientific">Rhizopogon vesiculosus</name>
    <dbReference type="NCBI Taxonomy" id="180088"/>
    <lineage>
        <taxon>Eukaryota</taxon>
        <taxon>Fungi</taxon>
        <taxon>Dikarya</taxon>
        <taxon>Basidiomycota</taxon>
        <taxon>Agaricomycotina</taxon>
        <taxon>Agaricomycetes</taxon>
        <taxon>Agaricomycetidae</taxon>
        <taxon>Boletales</taxon>
        <taxon>Suillineae</taxon>
        <taxon>Rhizopogonaceae</taxon>
        <taxon>Rhizopogon</taxon>
    </lineage>
</organism>
<dbReference type="Gene3D" id="3.50.50.60">
    <property type="entry name" value="FAD/NAD(P)-binding domain"/>
    <property type="match status" value="1"/>
</dbReference>
<dbReference type="PANTHER" id="PTHR13789">
    <property type="entry name" value="MONOOXYGENASE"/>
    <property type="match status" value="1"/>
</dbReference>